<gene>
    <name evidence="1" type="ORF">NCTC10741_01763</name>
</gene>
<dbReference type="RefSeq" id="WP_126195840.1">
    <property type="nucleotide sequence ID" value="NZ_CP085954.1"/>
</dbReference>
<protein>
    <submittedName>
        <fullName evidence="1">Uncharacterized protein</fullName>
    </submittedName>
</protein>
<name>A0A3P8MAV5_TSUPA</name>
<organism evidence="1 2">
    <name type="scientific">Tsukamurella paurometabola</name>
    <name type="common">Corynebacterium paurometabolum</name>
    <dbReference type="NCBI Taxonomy" id="2061"/>
    <lineage>
        <taxon>Bacteria</taxon>
        <taxon>Bacillati</taxon>
        <taxon>Actinomycetota</taxon>
        <taxon>Actinomycetes</taxon>
        <taxon>Mycobacteriales</taxon>
        <taxon>Tsukamurellaceae</taxon>
        <taxon>Tsukamurella</taxon>
    </lineage>
</organism>
<dbReference type="Proteomes" id="UP000271626">
    <property type="component" value="Chromosome"/>
</dbReference>
<evidence type="ECO:0000313" key="2">
    <source>
        <dbReference type="Proteomes" id="UP000271626"/>
    </source>
</evidence>
<sequence length="157" mass="16885">MRTAAIVLSVFATLLLVKWYATRAVSVGDLPSSGVVVDHTTPDPYVYGTVMQTDLVSASPEQARKMLGYPDLGPGVEPQIIAQDATTDLNAPLIITAMCWQPEGAKQLVFETANPAQISADDLSGLKSAVFQYRQDHIKAVTGCDSRFVGIPVKHLK</sequence>
<dbReference type="AlphaFoldDB" id="A0A3P8MAV5"/>
<dbReference type="EMBL" id="LR131273">
    <property type="protein sequence ID" value="VDR38640.1"/>
    <property type="molecule type" value="Genomic_DNA"/>
</dbReference>
<reference evidence="1 2" key="1">
    <citation type="submission" date="2018-12" db="EMBL/GenBank/DDBJ databases">
        <authorList>
            <consortium name="Pathogen Informatics"/>
        </authorList>
    </citation>
    <scope>NUCLEOTIDE SEQUENCE [LARGE SCALE GENOMIC DNA]</scope>
    <source>
        <strain evidence="1 2">NCTC10741</strain>
    </source>
</reference>
<evidence type="ECO:0000313" key="1">
    <source>
        <dbReference type="EMBL" id="VDR38640.1"/>
    </source>
</evidence>
<accession>A0A3P8MAV5</accession>
<proteinExistence type="predicted"/>